<feature type="transmembrane region" description="Helical" evidence="6">
    <location>
        <begin position="433"/>
        <end position="458"/>
    </location>
</feature>
<keyword evidence="9" id="KW-1185">Reference proteome</keyword>
<dbReference type="OMA" id="GFWFWAI"/>
<feature type="transmembrane region" description="Helical" evidence="6">
    <location>
        <begin position="306"/>
        <end position="323"/>
    </location>
</feature>
<name>A0A2V5GX53_ASPV1</name>
<evidence type="ECO:0000259" key="7">
    <source>
        <dbReference type="PROSITE" id="PS50850"/>
    </source>
</evidence>
<feature type="region of interest" description="Disordered" evidence="5">
    <location>
        <begin position="39"/>
        <end position="68"/>
    </location>
</feature>
<feature type="region of interest" description="Disordered" evidence="5">
    <location>
        <begin position="542"/>
        <end position="570"/>
    </location>
</feature>
<proteinExistence type="predicted"/>
<feature type="transmembrane region" description="Helical" evidence="6">
    <location>
        <begin position="179"/>
        <end position="196"/>
    </location>
</feature>
<evidence type="ECO:0000256" key="1">
    <source>
        <dbReference type="ARBA" id="ARBA00004141"/>
    </source>
</evidence>
<dbReference type="InterPro" id="IPR020846">
    <property type="entry name" value="MFS_dom"/>
</dbReference>
<evidence type="ECO:0000256" key="3">
    <source>
        <dbReference type="ARBA" id="ARBA00022989"/>
    </source>
</evidence>
<protein>
    <submittedName>
        <fullName evidence="8">MFS general substrate transporter</fullName>
    </submittedName>
</protein>
<dbReference type="EMBL" id="KZ825286">
    <property type="protein sequence ID" value="PYI12823.1"/>
    <property type="molecule type" value="Genomic_DNA"/>
</dbReference>
<feature type="transmembrane region" description="Helical" evidence="6">
    <location>
        <begin position="511"/>
        <end position="530"/>
    </location>
</feature>
<dbReference type="InterPro" id="IPR011701">
    <property type="entry name" value="MFS"/>
</dbReference>
<sequence>MWRPQATAPEIHAAVGDLLKVRGLSTPALLLLAPLTTPDSRSFSKEDVDKADDPMSGPGGVGEPDAGGPPSAFSSTFQEVFFIFVIGLSQLFSVGGLGNTAFSVQQIGHSLKATSNGQLSWFLASYSLCGGVFVLVTGRLGDHFGHKYVFLFGWMWMALWSLVSGFATDVILFDVARGMTGIGNGALVPNSFALLARAFPPLSVKKNIAFAFLGFCAPSGYIFGGLIGAAFAEKVTWRWGYWFWAIGCLVLGAVTYFIVPHRVGAPIPGLSLKRFDYLGSFLGVSGLILFSFAWNQASVVGWQEPYVYALLIVGLLLIVAFAISQSHVPAPVLPNTLWTRKGFSPVVTAMAFGWMSFGIFLYYTTIYILTIHQAQPLTAVAQMVPLVIGGLFATASVGLFITKVPAQYIFGVSMFSFLVGNLLMSFVSYSPLYWAFIFPACLLVVGGPDLSFASSGILISNAVLPEVQGVAGSFISTVVQYSISIGLGIAATVEAHVTRGGEDVVRGYRGALWLGVGFAAVGFVIVLLFVRDNRFDATAKNGKVDASSTDSAEMPVDSAGVSGTWKSSGN</sequence>
<feature type="transmembrane region" description="Helical" evidence="6">
    <location>
        <begin position="343"/>
        <end position="363"/>
    </location>
</feature>
<dbReference type="GO" id="GO:0022857">
    <property type="term" value="F:transmembrane transporter activity"/>
    <property type="evidence" value="ECO:0007669"/>
    <property type="project" value="InterPro"/>
</dbReference>
<feature type="transmembrane region" description="Helical" evidence="6">
    <location>
        <begin position="118"/>
        <end position="136"/>
    </location>
</feature>
<evidence type="ECO:0000313" key="9">
    <source>
        <dbReference type="Proteomes" id="UP000249829"/>
    </source>
</evidence>
<keyword evidence="2 6" id="KW-0812">Transmembrane</keyword>
<accession>A0A2V5GX53</accession>
<dbReference type="AlphaFoldDB" id="A0A2V5GX53"/>
<dbReference type="PANTHER" id="PTHR42718:SF41">
    <property type="entry name" value="MFS TRANSPORTER OF UNKOWN SPECIFICITY (AFU_ORTHOLOGUE AFUA_5G09940)-RELATED"/>
    <property type="match status" value="1"/>
</dbReference>
<evidence type="ECO:0000256" key="5">
    <source>
        <dbReference type="SAM" id="MobiDB-lite"/>
    </source>
</evidence>
<dbReference type="GO" id="GO:0016020">
    <property type="term" value="C:membrane"/>
    <property type="evidence" value="ECO:0007669"/>
    <property type="project" value="UniProtKB-SubCell"/>
</dbReference>
<organism evidence="8 9">
    <name type="scientific">Aspergillus violaceofuscus (strain CBS 115571)</name>
    <dbReference type="NCBI Taxonomy" id="1450538"/>
    <lineage>
        <taxon>Eukaryota</taxon>
        <taxon>Fungi</taxon>
        <taxon>Dikarya</taxon>
        <taxon>Ascomycota</taxon>
        <taxon>Pezizomycotina</taxon>
        <taxon>Eurotiomycetes</taxon>
        <taxon>Eurotiomycetidae</taxon>
        <taxon>Eurotiales</taxon>
        <taxon>Aspergillaceae</taxon>
        <taxon>Aspergillus</taxon>
    </lineage>
</organism>
<feature type="transmembrane region" description="Helical" evidence="6">
    <location>
        <begin position="241"/>
        <end position="263"/>
    </location>
</feature>
<dbReference type="InterPro" id="IPR036259">
    <property type="entry name" value="MFS_trans_sf"/>
</dbReference>
<dbReference type="SUPFAM" id="SSF103473">
    <property type="entry name" value="MFS general substrate transporter"/>
    <property type="match status" value="1"/>
</dbReference>
<feature type="transmembrane region" description="Helical" evidence="6">
    <location>
        <begin position="408"/>
        <end position="427"/>
    </location>
</feature>
<feature type="transmembrane region" description="Helical" evidence="6">
    <location>
        <begin position="383"/>
        <end position="401"/>
    </location>
</feature>
<evidence type="ECO:0000256" key="2">
    <source>
        <dbReference type="ARBA" id="ARBA00022692"/>
    </source>
</evidence>
<comment type="subcellular location">
    <subcellularLocation>
        <location evidence="1">Membrane</location>
        <topology evidence="1">Multi-pass membrane protein</topology>
    </subcellularLocation>
</comment>
<reference evidence="8 9" key="1">
    <citation type="submission" date="2018-02" db="EMBL/GenBank/DDBJ databases">
        <title>The genomes of Aspergillus section Nigri reveals drivers in fungal speciation.</title>
        <authorList>
            <consortium name="DOE Joint Genome Institute"/>
            <person name="Vesth T.C."/>
            <person name="Nybo J."/>
            <person name="Theobald S."/>
            <person name="Brandl J."/>
            <person name="Frisvad J.C."/>
            <person name="Nielsen K.F."/>
            <person name="Lyhne E.K."/>
            <person name="Kogle M.E."/>
            <person name="Kuo A."/>
            <person name="Riley R."/>
            <person name="Clum A."/>
            <person name="Nolan M."/>
            <person name="Lipzen A."/>
            <person name="Salamov A."/>
            <person name="Henrissat B."/>
            <person name="Wiebenga A."/>
            <person name="De vries R.P."/>
            <person name="Grigoriev I.V."/>
            <person name="Mortensen U.H."/>
            <person name="Andersen M.R."/>
            <person name="Baker S.E."/>
        </authorList>
    </citation>
    <scope>NUCLEOTIDE SEQUENCE [LARGE SCALE GENOMIC DNA]</scope>
    <source>
        <strain evidence="8 9">CBS 115571</strain>
    </source>
</reference>
<keyword evidence="4 6" id="KW-0472">Membrane</keyword>
<dbReference type="Gene3D" id="1.20.1250.20">
    <property type="entry name" value="MFS general substrate transporter like domains"/>
    <property type="match status" value="2"/>
</dbReference>
<feature type="transmembrane region" description="Helical" evidence="6">
    <location>
        <begin position="208"/>
        <end position="229"/>
    </location>
</feature>
<feature type="transmembrane region" description="Helical" evidence="6">
    <location>
        <begin position="148"/>
        <end position="167"/>
    </location>
</feature>
<feature type="domain" description="Major facilitator superfamily (MFS) profile" evidence="7">
    <location>
        <begin position="79"/>
        <end position="534"/>
    </location>
</feature>
<evidence type="ECO:0000256" key="4">
    <source>
        <dbReference type="ARBA" id="ARBA00023136"/>
    </source>
</evidence>
<feature type="transmembrane region" description="Helical" evidence="6">
    <location>
        <begin position="275"/>
        <end position="294"/>
    </location>
</feature>
<evidence type="ECO:0000313" key="8">
    <source>
        <dbReference type="EMBL" id="PYI12823.1"/>
    </source>
</evidence>
<keyword evidence="3 6" id="KW-1133">Transmembrane helix</keyword>
<gene>
    <name evidence="8" type="ORF">BO99DRAFT_486218</name>
</gene>
<feature type="transmembrane region" description="Helical" evidence="6">
    <location>
        <begin position="470"/>
        <end position="491"/>
    </location>
</feature>
<dbReference type="PANTHER" id="PTHR42718">
    <property type="entry name" value="MAJOR FACILITATOR SUPERFAMILY MULTIDRUG TRANSPORTER MFSC"/>
    <property type="match status" value="1"/>
</dbReference>
<dbReference type="Pfam" id="PF07690">
    <property type="entry name" value="MFS_1"/>
    <property type="match status" value="1"/>
</dbReference>
<feature type="compositionally biased region" description="Basic and acidic residues" evidence="5">
    <location>
        <begin position="42"/>
        <end position="53"/>
    </location>
</feature>
<dbReference type="PROSITE" id="PS50850">
    <property type="entry name" value="MFS"/>
    <property type="match status" value="1"/>
</dbReference>
<feature type="transmembrane region" description="Helical" evidence="6">
    <location>
        <begin position="80"/>
        <end position="98"/>
    </location>
</feature>
<dbReference type="Proteomes" id="UP000249829">
    <property type="component" value="Unassembled WGS sequence"/>
</dbReference>
<evidence type="ECO:0000256" key="6">
    <source>
        <dbReference type="SAM" id="Phobius"/>
    </source>
</evidence>